<evidence type="ECO:0000256" key="5">
    <source>
        <dbReference type="ARBA" id="ARBA00022989"/>
    </source>
</evidence>
<evidence type="ECO:0000256" key="7">
    <source>
        <dbReference type="SAM" id="Phobius"/>
    </source>
</evidence>
<feature type="transmembrane region" description="Helical" evidence="7">
    <location>
        <begin position="215"/>
        <end position="236"/>
    </location>
</feature>
<comment type="similarity">
    <text evidence="2">Belongs to the polysaccharide synthase family.</text>
</comment>
<evidence type="ECO:0000256" key="6">
    <source>
        <dbReference type="ARBA" id="ARBA00023136"/>
    </source>
</evidence>
<dbReference type="Pfam" id="PF13440">
    <property type="entry name" value="Polysacc_synt_3"/>
    <property type="match status" value="1"/>
</dbReference>
<feature type="transmembrane region" description="Helical" evidence="7">
    <location>
        <begin position="119"/>
        <end position="138"/>
    </location>
</feature>
<evidence type="ECO:0000313" key="10">
    <source>
        <dbReference type="Proteomes" id="UP000095591"/>
    </source>
</evidence>
<proteinExistence type="inferred from homology"/>
<keyword evidence="5 7" id="KW-1133">Transmembrane helix</keyword>
<feature type="transmembrane region" description="Helical" evidence="7">
    <location>
        <begin position="175"/>
        <end position="194"/>
    </location>
</feature>
<dbReference type="PANTHER" id="PTHR30250:SF10">
    <property type="entry name" value="LIPOPOLYSACCHARIDE BIOSYNTHESIS PROTEIN WZXC"/>
    <property type="match status" value="1"/>
</dbReference>
<keyword evidence="4 7" id="KW-0812">Transmembrane</keyword>
<dbReference type="Proteomes" id="UP000441609">
    <property type="component" value="Unassembled WGS sequence"/>
</dbReference>
<evidence type="ECO:0000256" key="4">
    <source>
        <dbReference type="ARBA" id="ARBA00022692"/>
    </source>
</evidence>
<dbReference type="OrthoDB" id="9770347at2"/>
<feature type="transmembrane region" description="Helical" evidence="7">
    <location>
        <begin position="84"/>
        <end position="107"/>
    </location>
</feature>
<gene>
    <name evidence="8" type="primary">wzxC_3</name>
    <name evidence="8" type="ORF">ERS852429_03372</name>
    <name evidence="9" type="ORF">GKD70_11945</name>
</gene>
<dbReference type="InterPro" id="IPR050833">
    <property type="entry name" value="Poly_Biosynth_Transport"/>
</dbReference>
<feature type="transmembrane region" description="Helical" evidence="7">
    <location>
        <begin position="41"/>
        <end position="63"/>
    </location>
</feature>
<accession>A0A173VSP5</accession>
<dbReference type="CDD" id="cd13127">
    <property type="entry name" value="MATE_tuaB_like"/>
    <property type="match status" value="1"/>
</dbReference>
<feature type="transmembrane region" description="Helical" evidence="7">
    <location>
        <begin position="256"/>
        <end position="275"/>
    </location>
</feature>
<feature type="transmembrane region" description="Helical" evidence="7">
    <location>
        <begin position="391"/>
        <end position="408"/>
    </location>
</feature>
<feature type="transmembrane region" description="Helical" evidence="7">
    <location>
        <begin position="420"/>
        <end position="438"/>
    </location>
</feature>
<organism evidence="8 10">
    <name type="scientific">Parabacteroides distasonis</name>
    <dbReference type="NCBI Taxonomy" id="823"/>
    <lineage>
        <taxon>Bacteria</taxon>
        <taxon>Pseudomonadati</taxon>
        <taxon>Bacteroidota</taxon>
        <taxon>Bacteroidia</taxon>
        <taxon>Bacteroidales</taxon>
        <taxon>Tannerellaceae</taxon>
        <taxon>Parabacteroides</taxon>
    </lineage>
</organism>
<evidence type="ECO:0000256" key="2">
    <source>
        <dbReference type="ARBA" id="ARBA00007430"/>
    </source>
</evidence>
<dbReference type="AlphaFoldDB" id="A0A173VSP5"/>
<evidence type="ECO:0000313" key="9">
    <source>
        <dbReference type="EMBL" id="MSB73979.1"/>
    </source>
</evidence>
<reference evidence="8 10" key="1">
    <citation type="submission" date="2015-09" db="EMBL/GenBank/DDBJ databases">
        <authorList>
            <consortium name="Pathogen Informatics"/>
        </authorList>
    </citation>
    <scope>NUCLEOTIDE SEQUENCE [LARGE SCALE GENOMIC DNA]</scope>
    <source>
        <strain evidence="8 10">2789STDY5608872</strain>
    </source>
</reference>
<evidence type="ECO:0000313" key="11">
    <source>
        <dbReference type="Proteomes" id="UP000441609"/>
    </source>
</evidence>
<evidence type="ECO:0000256" key="3">
    <source>
        <dbReference type="ARBA" id="ARBA00022475"/>
    </source>
</evidence>
<feature type="transmembrane region" description="Helical" evidence="7">
    <location>
        <begin position="359"/>
        <end position="379"/>
    </location>
</feature>
<protein>
    <submittedName>
        <fullName evidence="8">Lipopolysaccharide biosynthesis protein wzxC</fullName>
    </submittedName>
    <submittedName>
        <fullName evidence="9">Oligosaccharide flippase family protein</fullName>
    </submittedName>
</protein>
<keyword evidence="6 7" id="KW-0472">Membrane</keyword>
<comment type="subcellular location">
    <subcellularLocation>
        <location evidence="1">Cell membrane</location>
        <topology evidence="1">Multi-pass membrane protein</topology>
    </subcellularLocation>
</comment>
<dbReference type="PANTHER" id="PTHR30250">
    <property type="entry name" value="PST FAMILY PREDICTED COLANIC ACID TRANSPORTER"/>
    <property type="match status" value="1"/>
</dbReference>
<dbReference type="EMBL" id="CYXP01000008">
    <property type="protein sequence ID" value="CUN29165.1"/>
    <property type="molecule type" value="Genomic_DNA"/>
</dbReference>
<feature type="transmembrane region" description="Helical" evidence="7">
    <location>
        <begin position="295"/>
        <end position="314"/>
    </location>
</feature>
<feature type="transmembrane region" description="Helical" evidence="7">
    <location>
        <begin position="444"/>
        <end position="465"/>
    </location>
</feature>
<feature type="transmembrane region" description="Helical" evidence="7">
    <location>
        <begin position="150"/>
        <end position="169"/>
    </location>
</feature>
<reference evidence="9 11" key="2">
    <citation type="journal article" date="2019" name="Nat. Med.">
        <title>A library of human gut bacterial isolates paired with longitudinal multiomics data enables mechanistic microbiome research.</title>
        <authorList>
            <person name="Poyet M."/>
            <person name="Groussin M."/>
            <person name="Gibbons S.M."/>
            <person name="Avila-Pacheco J."/>
            <person name="Jiang X."/>
            <person name="Kearney S.M."/>
            <person name="Perrotta A.R."/>
            <person name="Berdy B."/>
            <person name="Zhao S."/>
            <person name="Lieberman T.D."/>
            <person name="Swanson P.K."/>
            <person name="Smith M."/>
            <person name="Roesemann S."/>
            <person name="Alexander J.E."/>
            <person name="Rich S.A."/>
            <person name="Livny J."/>
            <person name="Vlamakis H."/>
            <person name="Clish C."/>
            <person name="Bullock K."/>
            <person name="Deik A."/>
            <person name="Scott J."/>
            <person name="Pierce K.A."/>
            <person name="Xavier R.J."/>
            <person name="Alm E.J."/>
        </authorList>
    </citation>
    <scope>NUCLEOTIDE SEQUENCE [LARGE SCALE GENOMIC DNA]</scope>
    <source>
        <strain evidence="9 11">BIOML-A20</strain>
    </source>
</reference>
<dbReference type="Proteomes" id="UP000095591">
    <property type="component" value="Unassembled WGS sequence"/>
</dbReference>
<dbReference type="GO" id="GO:0005886">
    <property type="term" value="C:plasma membrane"/>
    <property type="evidence" value="ECO:0007669"/>
    <property type="project" value="UniProtKB-SubCell"/>
</dbReference>
<dbReference type="RefSeq" id="WP_005854926.1">
    <property type="nucleotide sequence ID" value="NZ_BQOC01000001.1"/>
</dbReference>
<keyword evidence="3" id="KW-1003">Cell membrane</keyword>
<evidence type="ECO:0000313" key="8">
    <source>
        <dbReference type="EMBL" id="CUN29165.1"/>
    </source>
</evidence>
<dbReference type="EMBL" id="WKMO01000010">
    <property type="protein sequence ID" value="MSB73979.1"/>
    <property type="molecule type" value="Genomic_DNA"/>
</dbReference>
<evidence type="ECO:0000256" key="1">
    <source>
        <dbReference type="ARBA" id="ARBA00004651"/>
    </source>
</evidence>
<name>A0A173VSP5_PARDI</name>
<feature type="transmembrane region" description="Helical" evidence="7">
    <location>
        <begin position="326"/>
        <end position="347"/>
    </location>
</feature>
<sequence>MSDFNKQVVTATKWSAITEIAAKLVAPVSTMVLARLLTPDAFGILVTATMVISFVEIFTDAGFQKYLIQHNFDSDKDLFQSSTVAFWSNLVLSLAIWLVIICFSENIATLVGNEGRGDVIAVSCFCIPLAAFSSIQMALYKRSFDFKTLFWVRIVGIMIPLVITIPLAFLTRSYWALIIGMIVLNLSNALILTAKSQWKPNFFYRISLLKEMYSFTVWSMFEAISIWMTSYIDIFIVGTMLSQHYLGVYRTSMSTVGQIMGLIVSATTPVLFSSLSKLQNDNRELRRMFFSFQKIVGILLIPLGVGIFLFSDLITDILLGDQWGEASHFIGLWGLTSSITIVFAYYCSEVFRAKGKPKLSTLAQVVHMAFLIPTVLWAVSYGFDFLCDIRALVRLTLILINVIILYGLTGISFIAMVKNVLPSLVASMVMVIGVGALRRLGSGIYLQLSYCAVAAIIYFSVMMTFPKERDILLNLKKYLK</sequence>